<evidence type="ECO:0000256" key="1">
    <source>
        <dbReference type="SAM" id="Phobius"/>
    </source>
</evidence>
<keyword evidence="1" id="KW-1133">Transmembrane helix</keyword>
<gene>
    <name evidence="2" type="ORF">JK634_15505</name>
</gene>
<feature type="transmembrane region" description="Helical" evidence="1">
    <location>
        <begin position="21"/>
        <end position="39"/>
    </location>
</feature>
<proteinExistence type="predicted"/>
<evidence type="ECO:0000313" key="3">
    <source>
        <dbReference type="Proteomes" id="UP000623681"/>
    </source>
</evidence>
<dbReference type="Proteomes" id="UP000623681">
    <property type="component" value="Unassembled WGS sequence"/>
</dbReference>
<organism evidence="2 3">
    <name type="scientific">Clostridium paridis</name>
    <dbReference type="NCBI Taxonomy" id="2803863"/>
    <lineage>
        <taxon>Bacteria</taxon>
        <taxon>Bacillati</taxon>
        <taxon>Bacillota</taxon>
        <taxon>Clostridia</taxon>
        <taxon>Eubacteriales</taxon>
        <taxon>Clostridiaceae</taxon>
        <taxon>Clostridium</taxon>
    </lineage>
</organism>
<accession>A0A937FHP5</accession>
<keyword evidence="3" id="KW-1185">Reference proteome</keyword>
<reference evidence="2" key="1">
    <citation type="submission" date="2021-01" db="EMBL/GenBank/DDBJ databases">
        <title>Genome public.</title>
        <authorList>
            <person name="Liu C."/>
            <person name="Sun Q."/>
        </authorList>
    </citation>
    <scope>NUCLEOTIDE SEQUENCE</scope>
    <source>
        <strain evidence="2">YIM B02565</strain>
    </source>
</reference>
<keyword evidence="1" id="KW-0472">Membrane</keyword>
<dbReference type="EMBL" id="JAESWA010000023">
    <property type="protein sequence ID" value="MBL4933220.1"/>
    <property type="molecule type" value="Genomic_DNA"/>
</dbReference>
<keyword evidence="1" id="KW-0812">Transmembrane</keyword>
<evidence type="ECO:0000313" key="2">
    <source>
        <dbReference type="EMBL" id="MBL4933220.1"/>
    </source>
</evidence>
<sequence>MSFFRQEDEMDKFIALKSLKIAYWFTVSFLLVWTIIDLARGNRHSVALVLFCIQNTLLIFFDRYYRRKLSEGNEE</sequence>
<name>A0A937FHP5_9CLOT</name>
<dbReference type="AlphaFoldDB" id="A0A937FHP5"/>
<feature type="transmembrane region" description="Helical" evidence="1">
    <location>
        <begin position="45"/>
        <end position="61"/>
    </location>
</feature>
<comment type="caution">
    <text evidence="2">The sequence shown here is derived from an EMBL/GenBank/DDBJ whole genome shotgun (WGS) entry which is preliminary data.</text>
</comment>
<dbReference type="RefSeq" id="WP_202768627.1">
    <property type="nucleotide sequence ID" value="NZ_JAESWA010000023.1"/>
</dbReference>
<protein>
    <submittedName>
        <fullName evidence="2">Uncharacterized protein</fullName>
    </submittedName>
</protein>